<keyword evidence="7" id="KW-0804">Transcription</keyword>
<evidence type="ECO:0000256" key="7">
    <source>
        <dbReference type="ARBA" id="ARBA00023163"/>
    </source>
</evidence>
<evidence type="ECO:0000256" key="4">
    <source>
        <dbReference type="ARBA" id="ARBA00022833"/>
    </source>
</evidence>
<dbReference type="EMBL" id="JAHQIW010003197">
    <property type="protein sequence ID" value="KAJ1357593.1"/>
    <property type="molecule type" value="Genomic_DNA"/>
</dbReference>
<comment type="similarity">
    <text evidence="1">Belongs to the nuclear hormone receptor family.</text>
</comment>
<dbReference type="PROSITE" id="PS51843">
    <property type="entry name" value="NR_LBD"/>
    <property type="match status" value="1"/>
</dbReference>
<dbReference type="InterPro" id="IPR035500">
    <property type="entry name" value="NHR-like_dom_sf"/>
</dbReference>
<dbReference type="SMART" id="SM00430">
    <property type="entry name" value="HOLI"/>
    <property type="match status" value="1"/>
</dbReference>
<dbReference type="SUPFAM" id="SSF48508">
    <property type="entry name" value="Nuclear receptor ligand-binding domain"/>
    <property type="match status" value="1"/>
</dbReference>
<evidence type="ECO:0000313" key="13">
    <source>
        <dbReference type="Proteomes" id="UP001196413"/>
    </source>
</evidence>
<dbReference type="InterPro" id="IPR001628">
    <property type="entry name" value="Znf_hrmn_rcpt"/>
</dbReference>
<evidence type="ECO:0000256" key="3">
    <source>
        <dbReference type="ARBA" id="ARBA00022771"/>
    </source>
</evidence>
<dbReference type="Gene3D" id="1.10.565.10">
    <property type="entry name" value="Retinoid X Receptor"/>
    <property type="match status" value="1"/>
</dbReference>
<dbReference type="InterPro" id="IPR001723">
    <property type="entry name" value="Nuclear_hrmn_rcpt"/>
</dbReference>
<dbReference type="InterPro" id="IPR013088">
    <property type="entry name" value="Znf_NHR/GATA"/>
</dbReference>
<keyword evidence="6" id="KW-0238">DNA-binding</keyword>
<keyword evidence="2" id="KW-0479">Metal-binding</keyword>
<feature type="domain" description="NR LBD" evidence="11">
    <location>
        <begin position="110"/>
        <end position="316"/>
    </location>
</feature>
<dbReference type="AlphaFoldDB" id="A0AAD5MJ08"/>
<gene>
    <name evidence="12" type="primary">NR2F2</name>
    <name evidence="12" type="ORF">KIN20_015771</name>
</gene>
<evidence type="ECO:0000256" key="9">
    <source>
        <dbReference type="ARBA" id="ARBA00023242"/>
    </source>
</evidence>
<evidence type="ECO:0000259" key="11">
    <source>
        <dbReference type="PROSITE" id="PS51843"/>
    </source>
</evidence>
<feature type="region of interest" description="Disordered" evidence="10">
    <location>
        <begin position="1"/>
        <end position="21"/>
    </location>
</feature>
<dbReference type="Pfam" id="PF00104">
    <property type="entry name" value="Hormone_recep"/>
    <property type="match status" value="1"/>
</dbReference>
<keyword evidence="13" id="KW-1185">Reference proteome</keyword>
<evidence type="ECO:0000256" key="1">
    <source>
        <dbReference type="ARBA" id="ARBA00005993"/>
    </source>
</evidence>
<dbReference type="GO" id="GO:0043565">
    <property type="term" value="F:sequence-specific DNA binding"/>
    <property type="evidence" value="ECO:0007669"/>
    <property type="project" value="InterPro"/>
</dbReference>
<dbReference type="Proteomes" id="UP001196413">
    <property type="component" value="Unassembled WGS sequence"/>
</dbReference>
<dbReference type="PRINTS" id="PR00398">
    <property type="entry name" value="STRDHORMONER"/>
</dbReference>
<dbReference type="GO" id="GO:0008270">
    <property type="term" value="F:zinc ion binding"/>
    <property type="evidence" value="ECO:0007669"/>
    <property type="project" value="UniProtKB-KW"/>
</dbReference>
<name>A0AAD5MJ08_PARTN</name>
<keyword evidence="4" id="KW-0862">Zinc</keyword>
<evidence type="ECO:0000313" key="12">
    <source>
        <dbReference type="EMBL" id="KAJ1357593.1"/>
    </source>
</evidence>
<keyword evidence="8 12" id="KW-0675">Receptor</keyword>
<accession>A0AAD5MJ08</accession>
<evidence type="ECO:0000256" key="10">
    <source>
        <dbReference type="SAM" id="MobiDB-lite"/>
    </source>
</evidence>
<protein>
    <submittedName>
        <fullName evidence="12">Nuclear receptor sub 2, group F, member 2</fullName>
    </submittedName>
</protein>
<dbReference type="InterPro" id="IPR050274">
    <property type="entry name" value="Nuclear_hormone_rcpt_NR2"/>
</dbReference>
<keyword evidence="3" id="KW-0863">Zinc-finger</keyword>
<keyword evidence="5" id="KW-0805">Transcription regulation</keyword>
<evidence type="ECO:0000256" key="8">
    <source>
        <dbReference type="ARBA" id="ARBA00023170"/>
    </source>
</evidence>
<evidence type="ECO:0000256" key="5">
    <source>
        <dbReference type="ARBA" id="ARBA00023015"/>
    </source>
</evidence>
<dbReference type="PANTHER" id="PTHR24083">
    <property type="entry name" value="NUCLEAR HORMONE RECEPTOR"/>
    <property type="match status" value="1"/>
</dbReference>
<dbReference type="GO" id="GO:0003700">
    <property type="term" value="F:DNA-binding transcription factor activity"/>
    <property type="evidence" value="ECO:0007669"/>
    <property type="project" value="InterPro"/>
</dbReference>
<comment type="caution">
    <text evidence="12">The sequence shown here is derived from an EMBL/GenBank/DDBJ whole genome shotgun (WGS) entry which is preliminary data.</text>
</comment>
<dbReference type="Pfam" id="PF00105">
    <property type="entry name" value="zf-C4"/>
    <property type="match status" value="1"/>
</dbReference>
<proteinExistence type="inferred from homology"/>
<evidence type="ECO:0000256" key="2">
    <source>
        <dbReference type="ARBA" id="ARBA00022723"/>
    </source>
</evidence>
<dbReference type="Gene3D" id="3.30.50.10">
    <property type="entry name" value="Erythroid Transcription Factor GATA-1, subunit A"/>
    <property type="match status" value="1"/>
</dbReference>
<evidence type="ECO:0000256" key="6">
    <source>
        <dbReference type="ARBA" id="ARBA00023125"/>
    </source>
</evidence>
<organism evidence="12 13">
    <name type="scientific">Parelaphostrongylus tenuis</name>
    <name type="common">Meningeal worm</name>
    <dbReference type="NCBI Taxonomy" id="148309"/>
    <lineage>
        <taxon>Eukaryota</taxon>
        <taxon>Metazoa</taxon>
        <taxon>Ecdysozoa</taxon>
        <taxon>Nematoda</taxon>
        <taxon>Chromadorea</taxon>
        <taxon>Rhabditida</taxon>
        <taxon>Rhabditina</taxon>
        <taxon>Rhabditomorpha</taxon>
        <taxon>Strongyloidea</taxon>
        <taxon>Metastrongylidae</taxon>
        <taxon>Parelaphostrongylus</taxon>
    </lineage>
</organism>
<feature type="compositionally biased region" description="Low complexity" evidence="10">
    <location>
        <begin position="9"/>
        <end position="21"/>
    </location>
</feature>
<dbReference type="InterPro" id="IPR000536">
    <property type="entry name" value="Nucl_hrmn_rcpt_lig-bd"/>
</dbReference>
<sequence>MFFCESQTSSSPPVSSSSNSDGVVVDCVVCGDKSSGKHYGQFSCEGWLKKEILDESLSFHLLRNVNSAVLAVQQGRIHNGQPFLNCFFPPTIIPRPPLPFFHPFMLNFTTASDTFSQITDTENNTVPAAPVTPIYGPRCPTARDIGTYFLYTTVDWVKQLPFFNMLSQHDQATLLQYNWVQLFILCAAGVSAPLTFKDELNVKEGNTYMEHVERLRAMHMDLFEMSSMKAIVLFNSDTPSLQDVLKVEAIQEKVQTSLDEYCRAQKSHQPGRFGRLLLRLPILRAVNSLTIEALFFSTLDTPIQMVLKELLNRSVVIPKFWPYSVFPHFPVNPLT</sequence>
<reference evidence="12" key="1">
    <citation type="submission" date="2021-06" db="EMBL/GenBank/DDBJ databases">
        <title>Parelaphostrongylus tenuis whole genome reference sequence.</title>
        <authorList>
            <person name="Garwood T.J."/>
            <person name="Larsen P.A."/>
            <person name="Fountain-Jones N.M."/>
            <person name="Garbe J.R."/>
            <person name="Macchietto M.G."/>
            <person name="Kania S.A."/>
            <person name="Gerhold R.W."/>
            <person name="Richards J.E."/>
            <person name="Wolf T.M."/>
        </authorList>
    </citation>
    <scope>NUCLEOTIDE SEQUENCE</scope>
    <source>
        <strain evidence="12">MNPRO001-30</strain>
        <tissue evidence="12">Meninges</tissue>
    </source>
</reference>
<keyword evidence="9" id="KW-0539">Nucleus</keyword>